<organism evidence="1">
    <name type="scientific">Anguilla anguilla</name>
    <name type="common">European freshwater eel</name>
    <name type="synonym">Muraena anguilla</name>
    <dbReference type="NCBI Taxonomy" id="7936"/>
    <lineage>
        <taxon>Eukaryota</taxon>
        <taxon>Metazoa</taxon>
        <taxon>Chordata</taxon>
        <taxon>Craniata</taxon>
        <taxon>Vertebrata</taxon>
        <taxon>Euteleostomi</taxon>
        <taxon>Actinopterygii</taxon>
        <taxon>Neopterygii</taxon>
        <taxon>Teleostei</taxon>
        <taxon>Anguilliformes</taxon>
        <taxon>Anguillidae</taxon>
        <taxon>Anguilla</taxon>
    </lineage>
</organism>
<reference evidence="1" key="2">
    <citation type="journal article" date="2015" name="Fish Shellfish Immunol.">
        <title>Early steps in the European eel (Anguilla anguilla)-Vibrio vulnificus interaction in the gills: Role of the RtxA13 toxin.</title>
        <authorList>
            <person name="Callol A."/>
            <person name="Pajuelo D."/>
            <person name="Ebbesson L."/>
            <person name="Teles M."/>
            <person name="MacKenzie S."/>
            <person name="Amaro C."/>
        </authorList>
    </citation>
    <scope>NUCLEOTIDE SEQUENCE</scope>
</reference>
<dbReference type="AlphaFoldDB" id="A0A0E9XV41"/>
<evidence type="ECO:0000313" key="1">
    <source>
        <dbReference type="EMBL" id="JAI06530.1"/>
    </source>
</evidence>
<accession>A0A0E9XV41</accession>
<reference evidence="1" key="1">
    <citation type="submission" date="2014-11" db="EMBL/GenBank/DDBJ databases">
        <authorList>
            <person name="Amaro Gonzalez C."/>
        </authorList>
    </citation>
    <scope>NUCLEOTIDE SEQUENCE</scope>
</reference>
<sequence length="30" mass="3460">MSPITSELIFVELPSEISKRTSSIKIFRYS</sequence>
<dbReference type="EMBL" id="GBXM01002048">
    <property type="protein sequence ID" value="JAI06530.1"/>
    <property type="molecule type" value="Transcribed_RNA"/>
</dbReference>
<protein>
    <submittedName>
        <fullName evidence="1">Uncharacterized protein</fullName>
    </submittedName>
</protein>
<proteinExistence type="predicted"/>
<name>A0A0E9XV41_ANGAN</name>